<evidence type="ECO:0000313" key="3">
    <source>
        <dbReference type="EMBL" id="KKH17510.1"/>
    </source>
</evidence>
<comment type="caution">
    <text evidence="1">The sequence shown here is derived from an EMBL/GenBank/DDBJ whole genome shotgun (WGS) entry which is preliminary data.</text>
</comment>
<dbReference type="RefSeq" id="WP_048044977.1">
    <property type="nucleotide sequence ID" value="NZ_JJQA01000093.1"/>
</dbReference>
<dbReference type="EMBL" id="JJQB01000132">
    <property type="protein sequence ID" value="KKH16178.1"/>
    <property type="molecule type" value="Genomic_DNA"/>
</dbReference>
<evidence type="ECO:0000313" key="5">
    <source>
        <dbReference type="Proteomes" id="UP000034064"/>
    </source>
</evidence>
<dbReference type="EMBL" id="JJQC01000141">
    <property type="protein sequence ID" value="KKH17510.1"/>
    <property type="molecule type" value="Genomic_DNA"/>
</dbReference>
<evidence type="ECO:0000313" key="6">
    <source>
        <dbReference type="Proteomes" id="UP000034733"/>
    </source>
</evidence>
<accession>A0A0F8NB00</accession>
<dbReference type="Proteomes" id="UP000034064">
    <property type="component" value="Unassembled WGS sequence"/>
</dbReference>
<evidence type="ECO:0000313" key="2">
    <source>
        <dbReference type="EMBL" id="KKH16178.1"/>
    </source>
</evidence>
<organism evidence="1 5">
    <name type="scientific">Methanosarcina mazei</name>
    <name type="common">Methanosarcina frisia</name>
    <dbReference type="NCBI Taxonomy" id="2209"/>
    <lineage>
        <taxon>Archaea</taxon>
        <taxon>Methanobacteriati</taxon>
        <taxon>Methanobacteriota</taxon>
        <taxon>Stenosarchaea group</taxon>
        <taxon>Methanomicrobia</taxon>
        <taxon>Methanosarcinales</taxon>
        <taxon>Methanosarcinaceae</taxon>
        <taxon>Methanosarcina</taxon>
    </lineage>
</organism>
<reference evidence="4 5" key="1">
    <citation type="journal article" date="2015" name="ISME J.">
        <title>Genomic and phenotypic differentiation among Methanosarcina mazei populations from Columbia River sediment.</title>
        <authorList>
            <person name="Youngblut N.D."/>
            <person name="Wirth J.S."/>
            <person name="Henriksen J.R."/>
            <person name="Smith M."/>
            <person name="Simon H."/>
            <person name="Metcalf W.W."/>
            <person name="Whitaker R.J."/>
        </authorList>
    </citation>
    <scope>NUCLEOTIDE SEQUENCE [LARGE SCALE GENOMIC DNA]</scope>
    <source>
        <strain evidence="1 5">1.F.A.1A.3</strain>
        <strain evidence="2 6">1.F.A.1B.3</strain>
        <strain evidence="3 4">1.F.A.1B.4</strain>
    </source>
</reference>
<evidence type="ECO:0000313" key="1">
    <source>
        <dbReference type="EMBL" id="KKH14976.1"/>
    </source>
</evidence>
<dbReference type="PATRIC" id="fig|2209.48.peg.475"/>
<gene>
    <name evidence="1" type="ORF">DU44_02330</name>
    <name evidence="2" type="ORF">DU48_01230</name>
    <name evidence="3" type="ORF">DU65_02355</name>
</gene>
<evidence type="ECO:0000313" key="4">
    <source>
        <dbReference type="Proteomes" id="UP000033987"/>
    </source>
</evidence>
<protein>
    <submittedName>
        <fullName evidence="1">Uncharacterized protein</fullName>
    </submittedName>
</protein>
<dbReference type="Proteomes" id="UP000033987">
    <property type="component" value="Unassembled WGS sequence"/>
</dbReference>
<dbReference type="AlphaFoldDB" id="A0A0F8NB00"/>
<sequence length="120" mass="14541">METEYGTHRIPTIRDDQLFEEMKKLQKKYETHEYPNYYEIHQTVKNFGYHTRVYGQNCAFIRGKDFFEIQDCGVSKHDGIWDGSFRVKKQHGKPKGWVGKRRKDETEEEFDERLCYIHQS</sequence>
<dbReference type="EMBL" id="JJQA01000093">
    <property type="protein sequence ID" value="KKH14976.1"/>
    <property type="molecule type" value="Genomic_DNA"/>
</dbReference>
<dbReference type="Proteomes" id="UP000034733">
    <property type="component" value="Unassembled WGS sequence"/>
</dbReference>
<proteinExistence type="predicted"/>
<name>A0A0F8NB00_METMZ</name>